<feature type="transmembrane region" description="Helical" evidence="1">
    <location>
        <begin position="84"/>
        <end position="112"/>
    </location>
</feature>
<feature type="transmembrane region" description="Helical" evidence="1">
    <location>
        <begin position="12"/>
        <end position="33"/>
    </location>
</feature>
<feature type="transmembrane region" description="Helical" evidence="1">
    <location>
        <begin position="364"/>
        <end position="382"/>
    </location>
</feature>
<evidence type="ECO:0000256" key="1">
    <source>
        <dbReference type="SAM" id="Phobius"/>
    </source>
</evidence>
<dbReference type="AlphaFoldDB" id="A0A0G7ZLC3"/>
<evidence type="ECO:0000313" key="3">
    <source>
        <dbReference type="Proteomes" id="UP000242141"/>
    </source>
</evidence>
<keyword evidence="1" id="KW-1133">Transmembrane helix</keyword>
<feature type="transmembrane region" description="Helical" evidence="1">
    <location>
        <begin position="176"/>
        <end position="195"/>
    </location>
</feature>
<organism evidence="2 3">
    <name type="scientific">Candidatus Hepatoplasma crinochetorum</name>
    <dbReference type="NCBI Taxonomy" id="295596"/>
    <lineage>
        <taxon>Bacteria</taxon>
        <taxon>Bacillati</taxon>
        <taxon>Mycoplasmatota</taxon>
        <taxon>Mollicutes</taxon>
        <taxon>Candidatus Hepatoplasmataceae</taxon>
        <taxon>Candidatus Hepatoplasma</taxon>
    </lineage>
</organism>
<keyword evidence="1" id="KW-0812">Transmembrane</keyword>
<keyword evidence="3" id="KW-1185">Reference proteome</keyword>
<protein>
    <submittedName>
        <fullName evidence="2">Uncharacterized protein</fullName>
    </submittedName>
</protein>
<dbReference type="Proteomes" id="UP000242141">
    <property type="component" value="Unassembled WGS sequence"/>
</dbReference>
<name>A0A0G7ZLC3_9MOLU</name>
<feature type="transmembrane region" description="Helical" evidence="1">
    <location>
        <begin position="39"/>
        <end position="63"/>
    </location>
</feature>
<dbReference type="EMBL" id="CWGI01000001">
    <property type="protein sequence ID" value="CRX36972.1"/>
    <property type="molecule type" value="Genomic_DNA"/>
</dbReference>
<keyword evidence="1" id="KW-0472">Membrane</keyword>
<accession>A0A0G7ZLC3</accession>
<sequence length="390" mass="45105">MWHYFKTLLKQYLKSPFTYISIIFPIAFLFGLGQIVPISYIYATTVSITIIMIAFFLFGGTILEIRKTSMIKSMSLTNLSKTRVFSINILISFLFTSIVIFIITILVFAFTLSGIDFLATDWTFWSDQKFLSFLSGDIYWEDVKWGLYIYSLLLGIILAYGLAFLLISLSKSSTTLYLWSFFYLLLFIFGTYTSIPNFFVFGKSEDVPGIEFLLDLRYIAPNYYSNQTMTIALSNDATYNFVTDLLIDSGLKPEQAQFITDHIFNSLGNVQNWDWDNLITDAQTFTNATRLNVADQTYLSDFFNQLKDTEVTFLGNETSLITVFKNVEPLSNFLKTLFTEPVERWLKFFIDPFVLFDITNKTSIIYSFTPLIMVVIFLGIGVRRFEWSIR</sequence>
<reference evidence="3" key="1">
    <citation type="submission" date="2015-05" db="EMBL/GenBank/DDBJ databases">
        <authorList>
            <person name="Collingro A."/>
        </authorList>
    </citation>
    <scope>NUCLEOTIDE SEQUENCE [LARGE SCALE GENOMIC DNA]</scope>
    <source>
        <strain evidence="3">Ps</strain>
    </source>
</reference>
<feature type="transmembrane region" description="Helical" evidence="1">
    <location>
        <begin position="147"/>
        <end position="169"/>
    </location>
</feature>
<gene>
    <name evidence="2" type="ORF">HEPPS_01720</name>
</gene>
<proteinExistence type="predicted"/>
<evidence type="ECO:0000313" key="2">
    <source>
        <dbReference type="EMBL" id="CRX36972.1"/>
    </source>
</evidence>